<evidence type="ECO:0000313" key="2">
    <source>
        <dbReference type="Proteomes" id="UP001189773"/>
    </source>
</evidence>
<dbReference type="RefSeq" id="WP_012436140.1">
    <property type="nucleotide sequence ID" value="NZ_CATWDO010000003.1"/>
</dbReference>
<protein>
    <submittedName>
        <fullName evidence="1">Uncharacterized protein</fullName>
    </submittedName>
</protein>
<gene>
    <name evidence="1" type="ORF">LMG18095_02260</name>
</gene>
<accession>A0ABN9ISU6</accession>
<name>A0ABN9ISU6_9RALS</name>
<evidence type="ECO:0000313" key="1">
    <source>
        <dbReference type="EMBL" id="CAJ0792060.1"/>
    </source>
</evidence>
<organism evidence="1 2">
    <name type="scientific">Ralstonia thomasii</name>
    <dbReference type="NCBI Taxonomy" id="3058596"/>
    <lineage>
        <taxon>Bacteria</taxon>
        <taxon>Pseudomonadati</taxon>
        <taxon>Pseudomonadota</taxon>
        <taxon>Betaproteobacteria</taxon>
        <taxon>Burkholderiales</taxon>
        <taxon>Burkholderiaceae</taxon>
        <taxon>Ralstonia</taxon>
    </lineage>
</organism>
<sequence length="58" mass="6542">MISIAPIDQLREQGKQAARDGLPMSVNPYPYGSCHAMQWEHGFMWRLLDPVVKSLEAA</sequence>
<reference evidence="1 2" key="1">
    <citation type="submission" date="2023-07" db="EMBL/GenBank/DDBJ databases">
        <authorList>
            <person name="Peeters C."/>
        </authorList>
    </citation>
    <scope>NUCLEOTIDE SEQUENCE [LARGE SCALE GENOMIC DNA]</scope>
    <source>
        <strain evidence="1 2">LMG 18095</strain>
    </source>
</reference>
<proteinExistence type="predicted"/>
<keyword evidence="2" id="KW-1185">Reference proteome</keyword>
<dbReference type="EMBL" id="CATZAR010000005">
    <property type="protein sequence ID" value="CAJ0792060.1"/>
    <property type="molecule type" value="Genomic_DNA"/>
</dbReference>
<dbReference type="Proteomes" id="UP001189773">
    <property type="component" value="Unassembled WGS sequence"/>
</dbReference>
<comment type="caution">
    <text evidence="1">The sequence shown here is derived from an EMBL/GenBank/DDBJ whole genome shotgun (WGS) entry which is preliminary data.</text>
</comment>